<dbReference type="STRING" id="646.BJD16_14995"/>
<dbReference type="EMBL" id="MKFU01000018">
    <property type="protein sequence ID" value="OHY91910.1"/>
    <property type="molecule type" value="Genomic_DNA"/>
</dbReference>
<dbReference type="PANTHER" id="PTHR30537:SF66">
    <property type="entry name" value="IRON-REGULATED VIRULENCE REGULATORY PROTEIN IRGB"/>
    <property type="match status" value="1"/>
</dbReference>
<keyword evidence="3" id="KW-0238">DNA-binding</keyword>
<dbReference type="InterPro" id="IPR000847">
    <property type="entry name" value="LysR_HTH_N"/>
</dbReference>
<dbReference type="RefSeq" id="WP_071287634.1">
    <property type="nucleotide sequence ID" value="NZ_CDBW01000023.1"/>
</dbReference>
<dbReference type="FunFam" id="1.10.10.10:FF:000001">
    <property type="entry name" value="LysR family transcriptional regulator"/>
    <property type="match status" value="1"/>
</dbReference>
<dbReference type="PANTHER" id="PTHR30537">
    <property type="entry name" value="HTH-TYPE TRANSCRIPTIONAL REGULATOR"/>
    <property type="match status" value="1"/>
</dbReference>
<dbReference type="SUPFAM" id="SSF53850">
    <property type="entry name" value="Periplasmic binding protein-like II"/>
    <property type="match status" value="1"/>
</dbReference>
<dbReference type="Pfam" id="PF03466">
    <property type="entry name" value="LysR_substrate"/>
    <property type="match status" value="1"/>
</dbReference>
<evidence type="ECO:0000256" key="4">
    <source>
        <dbReference type="ARBA" id="ARBA00023163"/>
    </source>
</evidence>
<dbReference type="InterPro" id="IPR036388">
    <property type="entry name" value="WH-like_DNA-bd_sf"/>
</dbReference>
<proteinExistence type="inferred from homology"/>
<dbReference type="GeneID" id="58922726"/>
<dbReference type="InterPro" id="IPR036390">
    <property type="entry name" value="WH_DNA-bd_sf"/>
</dbReference>
<comment type="similarity">
    <text evidence="1">Belongs to the LysR transcriptional regulatory family.</text>
</comment>
<dbReference type="SUPFAM" id="SSF46785">
    <property type="entry name" value="Winged helix' DNA-binding domain"/>
    <property type="match status" value="1"/>
</dbReference>
<dbReference type="InterPro" id="IPR005119">
    <property type="entry name" value="LysR_subst-bd"/>
</dbReference>
<dbReference type="Gene3D" id="1.10.10.10">
    <property type="entry name" value="Winged helix-like DNA-binding domain superfamily/Winged helix DNA-binding domain"/>
    <property type="match status" value="1"/>
</dbReference>
<name>A0A1S2CT56_AERSO</name>
<keyword evidence="2" id="KW-0805">Transcription regulation</keyword>
<reference evidence="6 7" key="1">
    <citation type="submission" date="2016-09" db="EMBL/GenBank/DDBJ databases">
        <title>Draft Genome Sequence of Aeromonas sobria Strain 08005, Isolated from Sick Rana catesbeiana.</title>
        <authorList>
            <person name="Yang Q."/>
        </authorList>
    </citation>
    <scope>NUCLEOTIDE SEQUENCE [LARGE SCALE GENOMIC DNA]</scope>
    <source>
        <strain evidence="6 7">08005</strain>
    </source>
</reference>
<dbReference type="GO" id="GO:0006351">
    <property type="term" value="P:DNA-templated transcription"/>
    <property type="evidence" value="ECO:0007669"/>
    <property type="project" value="TreeGrafter"/>
</dbReference>
<accession>A0A1S2CT56</accession>
<keyword evidence="4" id="KW-0804">Transcription</keyword>
<protein>
    <recommendedName>
        <fullName evidence="5">HTH lysR-type domain-containing protein</fullName>
    </recommendedName>
</protein>
<dbReference type="OrthoDB" id="6428912at2"/>
<gene>
    <name evidence="6" type="ORF">BJD16_14995</name>
</gene>
<dbReference type="Gene3D" id="3.40.190.290">
    <property type="match status" value="1"/>
</dbReference>
<dbReference type="AlphaFoldDB" id="A0A1S2CT56"/>
<comment type="caution">
    <text evidence="6">The sequence shown here is derived from an EMBL/GenBank/DDBJ whole genome shotgun (WGS) entry which is preliminary data.</text>
</comment>
<dbReference type="Pfam" id="PF00126">
    <property type="entry name" value="HTH_1"/>
    <property type="match status" value="1"/>
</dbReference>
<evidence type="ECO:0000259" key="5">
    <source>
        <dbReference type="PROSITE" id="PS50931"/>
    </source>
</evidence>
<evidence type="ECO:0000313" key="7">
    <source>
        <dbReference type="Proteomes" id="UP000179934"/>
    </source>
</evidence>
<dbReference type="Proteomes" id="UP000179934">
    <property type="component" value="Unassembled WGS sequence"/>
</dbReference>
<dbReference type="GO" id="GO:0003700">
    <property type="term" value="F:DNA-binding transcription factor activity"/>
    <property type="evidence" value="ECO:0007669"/>
    <property type="project" value="InterPro"/>
</dbReference>
<evidence type="ECO:0000256" key="3">
    <source>
        <dbReference type="ARBA" id="ARBA00023125"/>
    </source>
</evidence>
<dbReference type="InterPro" id="IPR058163">
    <property type="entry name" value="LysR-type_TF_proteobact-type"/>
</dbReference>
<evidence type="ECO:0000313" key="6">
    <source>
        <dbReference type="EMBL" id="OHY91910.1"/>
    </source>
</evidence>
<feature type="domain" description="HTH lysR-type" evidence="5">
    <location>
        <begin position="2"/>
        <end position="59"/>
    </location>
</feature>
<sequence length="325" mass="36489">MLDLIEIKIFCAVVDSGGLTAAADTLGMPKSTMSRRLTQLEQRVGQPLLRRQSNRLQLTEAGRLFESYARQMLRLSQQGLQVIEDLREEVSGELQVRCHPVCAEPWFVAALESFLDRYPGARITLKTEDKLPVNGASQGAIWCWFGADPESDLRYESLVQLPASLYASPEYLAQQPPLRHPGDLITHDWIGGELCVSEGVQLRHRQQGEYLCQPTSARLLFDDVGMRMSAMCRGRGIGIVPDIRVRALNQAHPDSLVPCLPGWQAAPWQVGLLYPYGRQPRKVSALLAHIRSAIPPSWRGCKLDKLPTRCEHDALYRERDLANEL</sequence>
<evidence type="ECO:0000256" key="1">
    <source>
        <dbReference type="ARBA" id="ARBA00009437"/>
    </source>
</evidence>
<evidence type="ECO:0000256" key="2">
    <source>
        <dbReference type="ARBA" id="ARBA00023015"/>
    </source>
</evidence>
<dbReference type="GO" id="GO:0043565">
    <property type="term" value="F:sequence-specific DNA binding"/>
    <property type="evidence" value="ECO:0007669"/>
    <property type="project" value="TreeGrafter"/>
</dbReference>
<dbReference type="PROSITE" id="PS50931">
    <property type="entry name" value="HTH_LYSR"/>
    <property type="match status" value="1"/>
</dbReference>
<organism evidence="6 7">
    <name type="scientific">Aeromonas sobria</name>
    <dbReference type="NCBI Taxonomy" id="646"/>
    <lineage>
        <taxon>Bacteria</taxon>
        <taxon>Pseudomonadati</taxon>
        <taxon>Pseudomonadota</taxon>
        <taxon>Gammaproteobacteria</taxon>
        <taxon>Aeromonadales</taxon>
        <taxon>Aeromonadaceae</taxon>
        <taxon>Aeromonas</taxon>
    </lineage>
</organism>